<name>A0A917NFE7_9PSEU</name>
<feature type="chain" id="PRO_5037954724" description="Secreted protein" evidence="1">
    <location>
        <begin position="26"/>
        <end position="70"/>
    </location>
</feature>
<dbReference type="AlphaFoldDB" id="A0A917NFE7"/>
<evidence type="ECO:0000313" key="2">
    <source>
        <dbReference type="EMBL" id="GAA0505653.1"/>
    </source>
</evidence>
<dbReference type="EMBL" id="BMMT01000011">
    <property type="protein sequence ID" value="GGI92669.1"/>
    <property type="molecule type" value="Genomic_DNA"/>
</dbReference>
<proteinExistence type="predicted"/>
<reference evidence="2" key="4">
    <citation type="submission" date="2023-12" db="EMBL/GenBank/DDBJ databases">
        <authorList>
            <person name="Sun Q."/>
            <person name="Inoue M."/>
        </authorList>
    </citation>
    <scope>NUCLEOTIDE SEQUENCE</scope>
    <source>
        <strain evidence="2">JCM 10664</strain>
    </source>
</reference>
<dbReference type="Proteomes" id="UP000597989">
    <property type="component" value="Unassembled WGS sequence"/>
</dbReference>
<keyword evidence="5" id="KW-1185">Reference proteome</keyword>
<evidence type="ECO:0000313" key="5">
    <source>
        <dbReference type="Proteomes" id="UP001500220"/>
    </source>
</evidence>
<evidence type="ECO:0008006" key="6">
    <source>
        <dbReference type="Google" id="ProtNLM"/>
    </source>
</evidence>
<reference evidence="3 4" key="1">
    <citation type="journal article" date="2014" name="Int. J. Syst. Evol. Microbiol.">
        <title>Complete genome sequence of Corynebacterium casei LMG S-19264T (=DSM 44701T), isolated from a smear-ripened cheese.</title>
        <authorList>
            <consortium name="US DOE Joint Genome Institute (JGI-PGF)"/>
            <person name="Walter F."/>
            <person name="Albersmeier A."/>
            <person name="Kalinowski J."/>
            <person name="Ruckert C."/>
        </authorList>
    </citation>
    <scope>NUCLEOTIDE SEQUENCE [LARGE SCALE GENOMIC DNA]</scope>
    <source>
        <strain evidence="3 4">CGMCC 4.7206</strain>
    </source>
</reference>
<sequence length="70" mass="7561">MARRMLASAALATCLLSLGAPVAMAAGWRYVESGSLEVVQAECNAGKAWGAWNECDIRPRRDGGYDLFVR</sequence>
<reference evidence="3" key="3">
    <citation type="submission" date="2020-09" db="EMBL/GenBank/DDBJ databases">
        <authorList>
            <person name="Sun Q."/>
            <person name="Zhou Y."/>
        </authorList>
    </citation>
    <scope>NUCLEOTIDE SEQUENCE</scope>
    <source>
        <strain evidence="3">CGMCC 4.7206</strain>
    </source>
</reference>
<keyword evidence="1" id="KW-0732">Signal</keyword>
<dbReference type="EMBL" id="BAAAHC010000003">
    <property type="protein sequence ID" value="GAA0505653.1"/>
    <property type="molecule type" value="Genomic_DNA"/>
</dbReference>
<reference evidence="2 5" key="2">
    <citation type="journal article" date="2019" name="Int. J. Syst. Evol. Microbiol.">
        <title>The Global Catalogue of Microorganisms (GCM) 10K type strain sequencing project: providing services to taxonomists for standard genome sequencing and annotation.</title>
        <authorList>
            <consortium name="The Broad Institute Genomics Platform"/>
            <consortium name="The Broad Institute Genome Sequencing Center for Infectious Disease"/>
            <person name="Wu L."/>
            <person name="Ma J."/>
        </authorList>
    </citation>
    <scope>NUCLEOTIDE SEQUENCE [LARGE SCALE GENOMIC DNA]</scope>
    <source>
        <strain evidence="2 5">JCM 10664</strain>
    </source>
</reference>
<accession>A0A917NFE7</accession>
<evidence type="ECO:0000256" key="1">
    <source>
        <dbReference type="SAM" id="SignalP"/>
    </source>
</evidence>
<evidence type="ECO:0000313" key="3">
    <source>
        <dbReference type="EMBL" id="GGI92669.1"/>
    </source>
</evidence>
<evidence type="ECO:0000313" key="4">
    <source>
        <dbReference type="Proteomes" id="UP000597989"/>
    </source>
</evidence>
<protein>
    <recommendedName>
        <fullName evidence="6">Secreted protein</fullName>
    </recommendedName>
</protein>
<feature type="signal peptide" evidence="1">
    <location>
        <begin position="1"/>
        <end position="25"/>
    </location>
</feature>
<comment type="caution">
    <text evidence="3">The sequence shown here is derived from an EMBL/GenBank/DDBJ whole genome shotgun (WGS) entry which is preliminary data.</text>
</comment>
<dbReference type="Proteomes" id="UP001500220">
    <property type="component" value="Unassembled WGS sequence"/>
</dbReference>
<gene>
    <name evidence="2" type="ORF">GCM10009545_04570</name>
    <name evidence="3" type="ORF">GCM10011581_32280</name>
</gene>
<organism evidence="3 4">
    <name type="scientific">Saccharopolyspora thermophila</name>
    <dbReference type="NCBI Taxonomy" id="89367"/>
    <lineage>
        <taxon>Bacteria</taxon>
        <taxon>Bacillati</taxon>
        <taxon>Actinomycetota</taxon>
        <taxon>Actinomycetes</taxon>
        <taxon>Pseudonocardiales</taxon>
        <taxon>Pseudonocardiaceae</taxon>
        <taxon>Saccharopolyspora</taxon>
    </lineage>
</organism>